<dbReference type="Gene3D" id="3.90.1300.10">
    <property type="entry name" value="Amidase signature (AS) domain"/>
    <property type="match status" value="1"/>
</dbReference>
<evidence type="ECO:0000256" key="1">
    <source>
        <dbReference type="ARBA" id="ARBA00009199"/>
    </source>
</evidence>
<protein>
    <submittedName>
        <fullName evidence="4">Probable amidase</fullName>
    </submittedName>
</protein>
<name>A0A0C6P8K3_BORBO</name>
<dbReference type="KEGG" id="bbh:BN112_2741"/>
<sequence length="424" mass="44666">MQPLHLLGLDEARERLMAGACDSVDLVQACLDRIAAREEQIRAWAWVDAAGALRKARAMAGARPDPRRPLAGLPIAVKDIIDTADMPTAYGSPIYAGHRPAWSAYCVAAIEAAGGIILGKTATSEFAHSAPPATRNPHAPQHTPGGSSGGSAACVADFMAPAALATQTGGSTIRPAAFCGVVGYKPSLGLIDRTGVKPMAESLDTVGLMARAVADIQLLAGVLAGVPAAPPGSAAPRIGLYRTPHWERIDARSRDALLARLRRLERHGARVAEVPDLPALHPLYQDQRDIMNQQASRALLHEYRQHREQLSPALRAALEAGQACSPDALRAAWQRTRRARRAYAELWADYDLIVTPAALGAAPAGIASSGDSLLNRNWSLLGVPTLSLPNGADPRGLPLAMQLAGSHGGDAALLGWARWIEAAA</sequence>
<dbReference type="PANTHER" id="PTHR11895">
    <property type="entry name" value="TRANSAMIDASE"/>
    <property type="match status" value="1"/>
</dbReference>
<dbReference type="InterPro" id="IPR000120">
    <property type="entry name" value="Amidase"/>
</dbReference>
<dbReference type="OrthoDB" id="8641877at2"/>
<dbReference type="EMBL" id="HE965806">
    <property type="protein sequence ID" value="CCJ54658.1"/>
    <property type="molecule type" value="Genomic_DNA"/>
</dbReference>
<evidence type="ECO:0000313" key="4">
    <source>
        <dbReference type="EMBL" id="CCJ54658.1"/>
    </source>
</evidence>
<accession>A0A0C6P8K3</accession>
<evidence type="ECO:0000313" key="5">
    <source>
        <dbReference type="Proteomes" id="UP000007564"/>
    </source>
</evidence>
<dbReference type="InterPro" id="IPR023631">
    <property type="entry name" value="Amidase_dom"/>
</dbReference>
<evidence type="ECO:0000259" key="3">
    <source>
        <dbReference type="Pfam" id="PF01425"/>
    </source>
</evidence>
<feature type="domain" description="Amidase" evidence="3">
    <location>
        <begin position="25"/>
        <end position="414"/>
    </location>
</feature>
<dbReference type="RefSeq" id="WP_015064557.1">
    <property type="nucleotide sequence ID" value="NC_019382.1"/>
</dbReference>
<dbReference type="HOGENOM" id="CLU_009600_0_0_4"/>
<dbReference type="Proteomes" id="UP000007564">
    <property type="component" value="Chromosome"/>
</dbReference>
<dbReference type="SUPFAM" id="SSF75304">
    <property type="entry name" value="Amidase signature (AS) enzymes"/>
    <property type="match status" value="1"/>
</dbReference>
<feature type="region of interest" description="Disordered" evidence="2">
    <location>
        <begin position="127"/>
        <end position="150"/>
    </location>
</feature>
<dbReference type="PANTHER" id="PTHR11895:SF7">
    <property type="entry name" value="GLUTAMYL-TRNA(GLN) AMIDOTRANSFERASE SUBUNIT A, MITOCHONDRIAL"/>
    <property type="match status" value="1"/>
</dbReference>
<dbReference type="GeneID" id="56480631"/>
<proteinExistence type="inferred from homology"/>
<evidence type="ECO:0000256" key="2">
    <source>
        <dbReference type="SAM" id="MobiDB-lite"/>
    </source>
</evidence>
<dbReference type="AlphaFoldDB" id="A0A0C6P8K3"/>
<dbReference type="InterPro" id="IPR036928">
    <property type="entry name" value="AS_sf"/>
</dbReference>
<gene>
    <name evidence="4" type="ORF">BN112_2741</name>
</gene>
<dbReference type="GO" id="GO:0003824">
    <property type="term" value="F:catalytic activity"/>
    <property type="evidence" value="ECO:0007669"/>
    <property type="project" value="InterPro"/>
</dbReference>
<dbReference type="Pfam" id="PF01425">
    <property type="entry name" value="Amidase"/>
    <property type="match status" value="1"/>
</dbReference>
<reference evidence="4 5" key="1">
    <citation type="journal article" date="2012" name="BMC Genomics">
        <title>Comparative genomics of the classical Bordetella subspecies: the evolution and exchange of virulence-associated diversity amongst closely related pathogens.</title>
        <authorList>
            <person name="Park J."/>
            <person name="Zhang Y."/>
            <person name="Buboltz A.M."/>
            <person name="Zhang X."/>
            <person name="Schuster S.C."/>
            <person name="Ahuja U."/>
            <person name="Liu M."/>
            <person name="Miller J.F."/>
            <person name="Sebaihia M."/>
            <person name="Bentley S.D."/>
            <person name="Parkhill J."/>
            <person name="Harvill E.T."/>
        </authorList>
    </citation>
    <scope>NUCLEOTIDE SEQUENCE [LARGE SCALE GENOMIC DNA]</scope>
    <source>
        <strain evidence="4 5">253</strain>
    </source>
</reference>
<comment type="similarity">
    <text evidence="1">Belongs to the amidase family.</text>
</comment>
<organism evidence="4 5">
    <name type="scientific">Bordetella bronchiseptica 253</name>
    <dbReference type="NCBI Taxonomy" id="568707"/>
    <lineage>
        <taxon>Bacteria</taxon>
        <taxon>Pseudomonadati</taxon>
        <taxon>Pseudomonadota</taxon>
        <taxon>Betaproteobacteria</taxon>
        <taxon>Burkholderiales</taxon>
        <taxon>Alcaligenaceae</taxon>
        <taxon>Bordetella</taxon>
    </lineage>
</organism>